<dbReference type="InterPro" id="IPR029063">
    <property type="entry name" value="SAM-dependent_MTases_sf"/>
</dbReference>
<dbReference type="PROSITE" id="PS00095">
    <property type="entry name" value="C5_MTASE_2"/>
    <property type="match status" value="1"/>
</dbReference>
<keyword evidence="3 5" id="KW-0949">S-adenosyl-L-methionine</keyword>
<dbReference type="PROSITE" id="PS51679">
    <property type="entry name" value="SAM_MT_C5"/>
    <property type="match status" value="1"/>
</dbReference>
<dbReference type="RefSeq" id="WP_102197772.1">
    <property type="nucleotide sequence ID" value="NZ_PNHP01000002.1"/>
</dbReference>
<dbReference type="InterPro" id="IPR001525">
    <property type="entry name" value="C5_MeTfrase"/>
</dbReference>
<dbReference type="Proteomes" id="UP000235658">
    <property type="component" value="Unassembled WGS sequence"/>
</dbReference>
<dbReference type="InterPro" id="IPR031303">
    <property type="entry name" value="C5_meth_CS"/>
</dbReference>
<protein>
    <recommendedName>
        <fullName evidence="7">Cytosine-specific methyltransferase</fullName>
        <ecNumber evidence="7">2.1.1.37</ecNumber>
    </recommendedName>
</protein>
<dbReference type="GO" id="GO:0044027">
    <property type="term" value="P:negative regulation of gene expression via chromosomal CpG island methylation"/>
    <property type="evidence" value="ECO:0007669"/>
    <property type="project" value="TreeGrafter"/>
</dbReference>
<dbReference type="InterPro" id="IPR018117">
    <property type="entry name" value="C5_DNA_meth_AS"/>
</dbReference>
<dbReference type="EMBL" id="PNHP01000002">
    <property type="protein sequence ID" value="PMC81808.1"/>
    <property type="molecule type" value="Genomic_DNA"/>
</dbReference>
<comment type="similarity">
    <text evidence="5 6">Belongs to the class I-like SAM-binding methyltransferase superfamily. C5-methyltransferase family.</text>
</comment>
<dbReference type="GO" id="GO:0032259">
    <property type="term" value="P:methylation"/>
    <property type="evidence" value="ECO:0007669"/>
    <property type="project" value="UniProtKB-KW"/>
</dbReference>
<evidence type="ECO:0000256" key="1">
    <source>
        <dbReference type="ARBA" id="ARBA00022603"/>
    </source>
</evidence>
<evidence type="ECO:0000256" key="2">
    <source>
        <dbReference type="ARBA" id="ARBA00022679"/>
    </source>
</evidence>
<dbReference type="Gene3D" id="3.40.50.150">
    <property type="entry name" value="Vaccinia Virus protein VP39"/>
    <property type="match status" value="1"/>
</dbReference>
<dbReference type="AlphaFoldDB" id="A0A2N6UJ89"/>
<evidence type="ECO:0000256" key="5">
    <source>
        <dbReference type="PROSITE-ProRule" id="PRU01016"/>
    </source>
</evidence>
<feature type="domain" description="Helix-turn-helix" evidence="8">
    <location>
        <begin position="3"/>
        <end position="52"/>
    </location>
</feature>
<dbReference type="InterPro" id="IPR041657">
    <property type="entry name" value="HTH_17"/>
</dbReference>
<dbReference type="PANTHER" id="PTHR10629:SF52">
    <property type="entry name" value="DNA (CYTOSINE-5)-METHYLTRANSFERASE 1"/>
    <property type="match status" value="1"/>
</dbReference>
<name>A0A2N6UJ89_9FIRM</name>
<dbReference type="PANTHER" id="PTHR10629">
    <property type="entry name" value="CYTOSINE-SPECIFIC METHYLTRANSFERASE"/>
    <property type="match status" value="1"/>
</dbReference>
<dbReference type="GeneID" id="84578223"/>
<dbReference type="Pfam" id="PF00145">
    <property type="entry name" value="DNA_methylase"/>
    <property type="match status" value="1"/>
</dbReference>
<proteinExistence type="inferred from homology"/>
<dbReference type="NCBIfam" id="TIGR00675">
    <property type="entry name" value="dcm"/>
    <property type="match status" value="1"/>
</dbReference>
<dbReference type="SUPFAM" id="SSF53335">
    <property type="entry name" value="S-adenosyl-L-methionine-dependent methyltransferases"/>
    <property type="match status" value="1"/>
</dbReference>
<evidence type="ECO:0000256" key="3">
    <source>
        <dbReference type="ARBA" id="ARBA00022691"/>
    </source>
</evidence>
<evidence type="ECO:0000256" key="4">
    <source>
        <dbReference type="ARBA" id="ARBA00022747"/>
    </source>
</evidence>
<dbReference type="GO" id="GO:0009307">
    <property type="term" value="P:DNA restriction-modification system"/>
    <property type="evidence" value="ECO:0007669"/>
    <property type="project" value="UniProtKB-KW"/>
</dbReference>
<dbReference type="PROSITE" id="PS00094">
    <property type="entry name" value="C5_MTASE_1"/>
    <property type="match status" value="1"/>
</dbReference>
<evidence type="ECO:0000256" key="6">
    <source>
        <dbReference type="RuleBase" id="RU000416"/>
    </source>
</evidence>
<dbReference type="GO" id="GO:0003886">
    <property type="term" value="F:DNA (cytosine-5-)-methyltransferase activity"/>
    <property type="evidence" value="ECO:0007669"/>
    <property type="project" value="UniProtKB-EC"/>
</dbReference>
<evidence type="ECO:0000259" key="8">
    <source>
        <dbReference type="Pfam" id="PF12728"/>
    </source>
</evidence>
<comment type="catalytic activity">
    <reaction evidence="7">
        <text>a 2'-deoxycytidine in DNA + S-adenosyl-L-methionine = a 5-methyl-2'-deoxycytidine in DNA + S-adenosyl-L-homocysteine + H(+)</text>
        <dbReference type="Rhea" id="RHEA:13681"/>
        <dbReference type="Rhea" id="RHEA-COMP:11369"/>
        <dbReference type="Rhea" id="RHEA-COMP:11370"/>
        <dbReference type="ChEBI" id="CHEBI:15378"/>
        <dbReference type="ChEBI" id="CHEBI:57856"/>
        <dbReference type="ChEBI" id="CHEBI:59789"/>
        <dbReference type="ChEBI" id="CHEBI:85452"/>
        <dbReference type="ChEBI" id="CHEBI:85454"/>
        <dbReference type="EC" id="2.1.1.37"/>
    </reaction>
</comment>
<reference evidence="9 10" key="1">
    <citation type="submission" date="2017-09" db="EMBL/GenBank/DDBJ databases">
        <title>Bacterial strain isolated from the female urinary microbiota.</title>
        <authorList>
            <person name="Thomas-White K."/>
            <person name="Kumar N."/>
            <person name="Forster S."/>
            <person name="Putonti C."/>
            <person name="Lawley T."/>
            <person name="Wolfe A.J."/>
        </authorList>
    </citation>
    <scope>NUCLEOTIDE SEQUENCE [LARGE SCALE GENOMIC DNA]</scope>
    <source>
        <strain evidence="9 10">UMB0204</strain>
    </source>
</reference>
<dbReference type="PRINTS" id="PR00105">
    <property type="entry name" value="C5METTRFRASE"/>
</dbReference>
<dbReference type="GO" id="GO:0003677">
    <property type="term" value="F:DNA binding"/>
    <property type="evidence" value="ECO:0007669"/>
    <property type="project" value="TreeGrafter"/>
</dbReference>
<feature type="active site" evidence="5">
    <location>
        <position position="150"/>
    </location>
</feature>
<dbReference type="InterPro" id="IPR050390">
    <property type="entry name" value="C5-Methyltransferase"/>
</dbReference>
<evidence type="ECO:0000256" key="7">
    <source>
        <dbReference type="RuleBase" id="RU000417"/>
    </source>
</evidence>
<keyword evidence="2 5" id="KW-0808">Transferase</keyword>
<gene>
    <name evidence="9" type="ORF">CJ192_03400</name>
</gene>
<keyword evidence="1 5" id="KW-0489">Methyltransferase</keyword>
<evidence type="ECO:0000313" key="10">
    <source>
        <dbReference type="Proteomes" id="UP000235658"/>
    </source>
</evidence>
<dbReference type="Gene3D" id="3.90.120.10">
    <property type="entry name" value="DNA Methylase, subunit A, domain 2"/>
    <property type="match status" value="1"/>
</dbReference>
<sequence>MIFNTKEASDKLKISEQYVRKLIKDKKLNASKDEDKNWIISEESIQNLLQERTFVVNPDNFIRKENSIPKVTAISFFSGAMGLDIGLENVGIKPLIAVENNKEARATIINNHKNIGLLDDINKCDRELIYKYANLPQNHKIDIFVGGPPCQAFSTAGNRKGFEDSRGSVLIKYVQLIKEVKPRYFVLENVRGLLTTKAILPENNNVPIKGAALHYIKDTLEKSGYSISFELYNAMYFGAPQSRERFVIIGKLNGSKPEYLTPTNSDDKSLGLKPLVNLSDAISDIQEKEMNYVEIPKARKEWFKKIPEGGNWKSLNADDQKKAMGNKYNMGGGKTGFFRRLSFDKPSPTLVTSPIMPATDLIHPTELRALSIEEYSRIQGFPDDYKFFGSIMEQYKQIGNAVPIKLGEAIGKTILNDMNGLKTNKYKNFRYSRYKNTSDEIFEKLYVDNLNKEFTIFNL</sequence>
<organism evidence="9 10">
    <name type="scientific">Anaerococcus hydrogenalis</name>
    <dbReference type="NCBI Taxonomy" id="33029"/>
    <lineage>
        <taxon>Bacteria</taxon>
        <taxon>Bacillati</taxon>
        <taxon>Bacillota</taxon>
        <taxon>Tissierellia</taxon>
        <taxon>Tissierellales</taxon>
        <taxon>Peptoniphilaceae</taxon>
        <taxon>Anaerococcus</taxon>
    </lineage>
</organism>
<accession>A0A2N6UJ89</accession>
<evidence type="ECO:0000313" key="9">
    <source>
        <dbReference type="EMBL" id="PMC81808.1"/>
    </source>
</evidence>
<dbReference type="Pfam" id="PF12728">
    <property type="entry name" value="HTH_17"/>
    <property type="match status" value="1"/>
</dbReference>
<keyword evidence="4" id="KW-0680">Restriction system</keyword>
<dbReference type="EC" id="2.1.1.37" evidence="7"/>
<comment type="caution">
    <text evidence="9">The sequence shown here is derived from an EMBL/GenBank/DDBJ whole genome shotgun (WGS) entry which is preliminary data.</text>
</comment>